<dbReference type="PROSITE" id="PS00463">
    <property type="entry name" value="ZN2_CY6_FUNGAL_1"/>
    <property type="match status" value="1"/>
</dbReference>
<dbReference type="GO" id="GO:0045944">
    <property type="term" value="P:positive regulation of transcription by RNA polymerase II"/>
    <property type="evidence" value="ECO:0007669"/>
    <property type="project" value="TreeGrafter"/>
</dbReference>
<dbReference type="STRING" id="436907.A7TS98"/>
<dbReference type="InterPro" id="IPR036864">
    <property type="entry name" value="Zn2-C6_fun-type_DNA-bd_sf"/>
</dbReference>
<feature type="compositionally biased region" description="Low complexity" evidence="9">
    <location>
        <begin position="247"/>
        <end position="265"/>
    </location>
</feature>
<feature type="region of interest" description="Disordered" evidence="9">
    <location>
        <begin position="1211"/>
        <end position="1277"/>
    </location>
</feature>
<feature type="region of interest" description="Disordered" evidence="9">
    <location>
        <begin position="951"/>
        <end position="976"/>
    </location>
</feature>
<dbReference type="SMART" id="SM00906">
    <property type="entry name" value="Fungal_trans"/>
    <property type="match status" value="1"/>
</dbReference>
<dbReference type="Pfam" id="PF04082">
    <property type="entry name" value="Fungal_trans"/>
    <property type="match status" value="1"/>
</dbReference>
<evidence type="ECO:0000256" key="6">
    <source>
        <dbReference type="ARBA" id="ARBA00023163"/>
    </source>
</evidence>
<feature type="region of interest" description="Disordered" evidence="9">
    <location>
        <begin position="76"/>
        <end position="165"/>
    </location>
</feature>
<dbReference type="InterPro" id="IPR052202">
    <property type="entry name" value="Yeast_MetPath_Reg"/>
</dbReference>
<feature type="compositionally biased region" description="Polar residues" evidence="9">
    <location>
        <begin position="841"/>
        <end position="865"/>
    </location>
</feature>
<keyword evidence="3" id="KW-0862">Zinc</keyword>
<keyword evidence="5" id="KW-0238">DNA-binding</keyword>
<dbReference type="CDD" id="cd12148">
    <property type="entry name" value="fungal_TF_MHR"/>
    <property type="match status" value="1"/>
</dbReference>
<name>A7TS98_VANPO</name>
<dbReference type="OMA" id="QKTITGH"/>
<feature type="compositionally biased region" description="Polar residues" evidence="9">
    <location>
        <begin position="1265"/>
        <end position="1277"/>
    </location>
</feature>
<evidence type="ECO:0000313" key="12">
    <source>
        <dbReference type="Proteomes" id="UP000000267"/>
    </source>
</evidence>
<feature type="coiled-coil region" evidence="8">
    <location>
        <begin position="6"/>
        <end position="33"/>
    </location>
</feature>
<evidence type="ECO:0000256" key="5">
    <source>
        <dbReference type="ARBA" id="ARBA00023125"/>
    </source>
</evidence>
<dbReference type="KEGG" id="vpo:Kpol_345p3"/>
<feature type="compositionally biased region" description="Low complexity" evidence="9">
    <location>
        <begin position="148"/>
        <end position="160"/>
    </location>
</feature>
<dbReference type="PROSITE" id="PS50048">
    <property type="entry name" value="ZN2_CY6_FUNGAL_2"/>
    <property type="match status" value="1"/>
</dbReference>
<evidence type="ECO:0000256" key="1">
    <source>
        <dbReference type="ARBA" id="ARBA00004123"/>
    </source>
</evidence>
<comment type="subcellular location">
    <subcellularLocation>
        <location evidence="1">Nucleus</location>
    </subcellularLocation>
</comment>
<organism evidence="12">
    <name type="scientific">Vanderwaltozyma polyspora (strain ATCC 22028 / DSM 70294 / BCRC 21397 / CBS 2163 / NBRC 10782 / NRRL Y-8283 / UCD 57-17)</name>
    <name type="common">Kluyveromyces polysporus</name>
    <dbReference type="NCBI Taxonomy" id="436907"/>
    <lineage>
        <taxon>Eukaryota</taxon>
        <taxon>Fungi</taxon>
        <taxon>Dikarya</taxon>
        <taxon>Ascomycota</taxon>
        <taxon>Saccharomycotina</taxon>
        <taxon>Saccharomycetes</taxon>
        <taxon>Saccharomycetales</taxon>
        <taxon>Saccharomycetaceae</taxon>
        <taxon>Vanderwaltozyma</taxon>
    </lineage>
</organism>
<accession>A7TS98</accession>
<feature type="compositionally biased region" description="Low complexity" evidence="9">
    <location>
        <begin position="1021"/>
        <end position="1046"/>
    </location>
</feature>
<dbReference type="Pfam" id="PF00172">
    <property type="entry name" value="Zn_clus"/>
    <property type="match status" value="1"/>
</dbReference>
<dbReference type="HOGENOM" id="CLU_004038_1_0_1"/>
<dbReference type="InParanoid" id="A7TS98"/>
<evidence type="ECO:0000256" key="7">
    <source>
        <dbReference type="ARBA" id="ARBA00023242"/>
    </source>
</evidence>
<feature type="region of interest" description="Disordered" evidence="9">
    <location>
        <begin position="246"/>
        <end position="265"/>
    </location>
</feature>
<dbReference type="CDD" id="cd00067">
    <property type="entry name" value="GAL4"/>
    <property type="match status" value="1"/>
</dbReference>
<feature type="compositionally biased region" description="Low complexity" evidence="9">
    <location>
        <begin position="815"/>
        <end position="840"/>
    </location>
</feature>
<dbReference type="PANTHER" id="PTHR47782:SF12">
    <property type="entry name" value="ZN(II)2CYS6 TRANSCRIPTION FACTOR (EUROFUNG)"/>
    <property type="match status" value="1"/>
</dbReference>
<proteinExistence type="predicted"/>
<dbReference type="GO" id="GO:0000981">
    <property type="term" value="F:DNA-binding transcription factor activity, RNA polymerase II-specific"/>
    <property type="evidence" value="ECO:0007669"/>
    <property type="project" value="InterPro"/>
</dbReference>
<dbReference type="RefSeq" id="XP_001642713.1">
    <property type="nucleotide sequence ID" value="XM_001642663.1"/>
</dbReference>
<dbReference type="PANTHER" id="PTHR47782">
    <property type="entry name" value="ZN(II)2CYS6 TRANSCRIPTION FACTOR (EUROFUNG)-RELATED"/>
    <property type="match status" value="1"/>
</dbReference>
<feature type="domain" description="Zn(2)-C6 fungal-type" evidence="10">
    <location>
        <begin position="40"/>
        <end position="70"/>
    </location>
</feature>
<dbReference type="GO" id="GO:0043565">
    <property type="term" value="F:sequence-specific DNA binding"/>
    <property type="evidence" value="ECO:0007669"/>
    <property type="project" value="TreeGrafter"/>
</dbReference>
<dbReference type="GeneID" id="5542891"/>
<gene>
    <name evidence="11" type="ORF">Kpol_345p3</name>
</gene>
<dbReference type="GO" id="GO:0005634">
    <property type="term" value="C:nucleus"/>
    <property type="evidence" value="ECO:0007669"/>
    <property type="project" value="UniProtKB-SubCell"/>
</dbReference>
<keyword evidence="8" id="KW-0175">Coiled coil</keyword>
<dbReference type="PhylomeDB" id="A7TS98"/>
<keyword evidence="7" id="KW-0539">Nucleus</keyword>
<evidence type="ECO:0000256" key="2">
    <source>
        <dbReference type="ARBA" id="ARBA00022723"/>
    </source>
</evidence>
<feature type="compositionally biased region" description="Polar residues" evidence="9">
    <location>
        <begin position="1212"/>
        <end position="1233"/>
    </location>
</feature>
<evidence type="ECO:0000256" key="3">
    <source>
        <dbReference type="ARBA" id="ARBA00022833"/>
    </source>
</evidence>
<evidence type="ECO:0000256" key="8">
    <source>
        <dbReference type="SAM" id="Coils"/>
    </source>
</evidence>
<evidence type="ECO:0000256" key="4">
    <source>
        <dbReference type="ARBA" id="ARBA00023015"/>
    </source>
</evidence>
<dbReference type="GO" id="GO:0006351">
    <property type="term" value="P:DNA-templated transcription"/>
    <property type="evidence" value="ECO:0007669"/>
    <property type="project" value="InterPro"/>
</dbReference>
<dbReference type="Proteomes" id="UP000000267">
    <property type="component" value="Unassembled WGS sequence"/>
</dbReference>
<dbReference type="OrthoDB" id="2399539at2759"/>
<evidence type="ECO:0000259" key="10">
    <source>
        <dbReference type="PROSITE" id="PS50048"/>
    </source>
</evidence>
<evidence type="ECO:0000256" key="9">
    <source>
        <dbReference type="SAM" id="MobiDB-lite"/>
    </source>
</evidence>
<dbReference type="EMBL" id="DS480503">
    <property type="protein sequence ID" value="EDO14855.1"/>
    <property type="molecule type" value="Genomic_DNA"/>
</dbReference>
<reference evidence="11 12" key="1">
    <citation type="journal article" date="2007" name="Proc. Natl. Acad. Sci. U.S.A.">
        <title>Independent sorting-out of thousands of duplicated gene pairs in two yeast species descended from a whole-genome duplication.</title>
        <authorList>
            <person name="Scannell D.R."/>
            <person name="Frank A.C."/>
            <person name="Conant G.C."/>
            <person name="Byrne K.P."/>
            <person name="Woolfit M."/>
            <person name="Wolfe K.H."/>
        </authorList>
    </citation>
    <scope>NUCLEOTIDE SEQUENCE [LARGE SCALE GENOMIC DNA]</scope>
    <source>
        <strain evidence="12">ATCC 22028 / DSM 70294 / BCRC 21397 / CBS 2163 / NBRC 10782 / NRRL Y-8283 / UCD 57-17</strain>
    </source>
</reference>
<dbReference type="InterPro" id="IPR001138">
    <property type="entry name" value="Zn2Cys6_DnaBD"/>
</dbReference>
<keyword evidence="6" id="KW-0804">Transcription</keyword>
<evidence type="ECO:0000313" key="11">
    <source>
        <dbReference type="EMBL" id="EDO14855.1"/>
    </source>
</evidence>
<keyword evidence="4" id="KW-0805">Transcription regulation</keyword>
<dbReference type="Gene3D" id="4.10.240.10">
    <property type="entry name" value="Zn(2)-C6 fungal-type DNA-binding domain"/>
    <property type="match status" value="1"/>
</dbReference>
<sequence>MARPKKEVSEENIERFQRELELAGDKVDVLLQDKKGRSRSCLLCRRRKQRCDHKMPSCTACLKAAVRCVQPERYALGSNTKSPESTPLDGNDTSSPMTDASGNDISRSRTPMTNNSPSPSDCNIMNATATSNNNNGNNNKQGVKKAKSNNLKSNKSNNNKGNGDEYTSFLEKKLKYLEKMINLPPTNSSYKRMKTQYKKISHLLGEIGDLEKSINTLQNQASIMKPSIIKPQPTVMGGVIPSPRITSSYSNAPSPSSNSPSILLPLPDNNQPRFVPLNRSYQQNMGTPYQINKYDSNNEHNNIIKNGISSIVSHPFDSIDFTKCIFSKYNLKEFYSYDPAFDFDEKLSRTFLDIFFTRLQFKYPLLDENEIYEFHDRYIRNDVYSLSEIDFHFACGRMWLAFSISACLHMTTGKYRGLPPERYFSTAIRHITLCGSNLNYVQQVEILTLLVLYILRTDRDSLVLYEIIKDVMMIAKNHLNLNRLQPNDPFGNKKLRLFWCIYLLERMICVAVGRPYTISESEIDLPLFSIDSFNTSNVNDKVGKTHGVHFINQSLKLRRLESQFVEDLKIIPQRNNSNEFLQKQLPLVKKYFYDLELWRSTCSKVYVRNFENETLKLYYYRSVRLLIQPYLEMLTPEDKLFRECQAAAGQICQLYKIFHQKTVNGHSTPAVHTVFVAGVTLVYCMWLARNHDDERRRKLGDESKHTRPLVSASLFSTLDDLRACSVSLYVMTERSNFARTFRDTFDQLMNATIGNLIERCGPDSSELIYISSGDVDVILSNDENGQIKRIENSNSVNNNIIASKKSETDGKNAENNNGIVNNNDNNSNNIKKNSNIDIMNPSNADSNHKAISNSTDNSNVASSDANLRDLSLPPKEEKHDKGKKRNGMPPAINRRFGSRQSEEHVGFVEGALIQDDAEEQRELKKRRMVLGKSSIPASLSHLLDMGEDSTVSGGTTGATPITSTISASSETSSSNIAEETQQYIVKKPVTSTEFDWQSKFEQQAFLQQRFAQQNLQLYLSTLGNNSNNNNNNNNNSNGQSNNNTNTGNGGVFAPGMSSSEAIRRISSNVSISNCYSPPAIRNLTANGSLPPVDGGGAGFVSDPATTGNMTTLPVAGGNLVNSTNMIVNGSTGLGSRNSIISNSGSSNFGVSIGLVGNSNTGMNGVVEPNINNSSDILLSSGTHDMINNISTWTTDSVNNLLNSKINYPIGETDSSSTNIGGGANNPSIGSQSEGYIPQDAAAAMHLQQEDRSAEPTGHNHHHQSTHTPFQYQQQNHASTALGLATSQSQTAAISSSSVDNGGVYHSYHHPSGITNSSNATPNGLGIGGGSNSNNNNARFSTGGASWDSYTLAQGEDFWTVNDDYGFLT</sequence>
<keyword evidence="12" id="KW-1185">Reference proteome</keyword>
<dbReference type="InterPro" id="IPR007219">
    <property type="entry name" value="XnlR_reg_dom"/>
</dbReference>
<dbReference type="SMART" id="SM00066">
    <property type="entry name" value="GAL4"/>
    <property type="match status" value="1"/>
</dbReference>
<dbReference type="SUPFAM" id="SSF57701">
    <property type="entry name" value="Zn2/Cys6 DNA-binding domain"/>
    <property type="match status" value="1"/>
</dbReference>
<keyword evidence="2" id="KW-0479">Metal-binding</keyword>
<feature type="compositionally biased region" description="Polar residues" evidence="9">
    <location>
        <begin position="91"/>
        <end position="131"/>
    </location>
</feature>
<feature type="region of interest" description="Disordered" evidence="9">
    <location>
        <begin position="805"/>
        <end position="894"/>
    </location>
</feature>
<feature type="compositionally biased region" description="Low complexity" evidence="9">
    <location>
        <begin position="957"/>
        <end position="976"/>
    </location>
</feature>
<dbReference type="GO" id="GO:0008270">
    <property type="term" value="F:zinc ion binding"/>
    <property type="evidence" value="ECO:0007669"/>
    <property type="project" value="InterPro"/>
</dbReference>
<dbReference type="eggNOG" id="ENOG502QS9Q">
    <property type="taxonomic scope" value="Eukaryota"/>
</dbReference>
<protein>
    <recommendedName>
        <fullName evidence="10">Zn(2)-C6 fungal-type domain-containing protein</fullName>
    </recommendedName>
</protein>
<feature type="region of interest" description="Disordered" evidence="9">
    <location>
        <begin position="1021"/>
        <end position="1055"/>
    </location>
</feature>